<organism evidence="2 3">
    <name type="scientific">Terfezia boudieri ATCC MYA-4762</name>
    <dbReference type="NCBI Taxonomy" id="1051890"/>
    <lineage>
        <taxon>Eukaryota</taxon>
        <taxon>Fungi</taxon>
        <taxon>Dikarya</taxon>
        <taxon>Ascomycota</taxon>
        <taxon>Pezizomycotina</taxon>
        <taxon>Pezizomycetes</taxon>
        <taxon>Pezizales</taxon>
        <taxon>Pezizaceae</taxon>
        <taxon>Terfezia</taxon>
    </lineage>
</organism>
<sequence length="846" mass="97005">MDTPAGKMHVIYRWKSIYVFSETLVRQLSEQMEAEPVNFEFDDVGQAFVLDGERDDVLHALDNLRKAVENASKESLILKWNPAYIPLIQRSRLSEFTVESIVWKEEVNDEDELNIKLVQGAEFSLMKYWSPKNGTDYASMINPREAEDDVPTMIERVCDCRVEKDTFNRRLIIRANDPYVVTRVIEKLDKLEEIFNAGITPVTNYLVYVDDQKDFELKLVSLKAQLRTNGKTTLFSDKQKRYYRDRKEIFTLRLLRRPDAAAKPAVVPLEIKEIAGIRDGSGPRAWKEYLFKGYGAFENDPAVYVKPKAKATMQYPVQQVDLQSHAMNLQRALRELPLDTNDEFGLGPRPIFAPQQNDESLDFLFGSRPNFASAEVPQAALPAAAKRRVKGFEELRTESDSPHMNQAAPLAWPEAEEDVPTATAASSYYGGDLEDLLGPRPAAAPADDFPSTRPAPPTVMQSGMVRTTRRLRVPVDQVPEETKQKVSEASTRVLCNVNSQRKSKKDPIRKYDAKEHGKFNMRILREAFEPSFDYARLHKCRITFEARIGRVIYDTAPPPTKCMNWEDFLPILDDRRDTMKVFFTDRVTTDFVDVDYVNDLKLDHNQKFFNYAADKKKIWYEFLCDYKGKPCLIKFDAETREMEALGKLETYGTVMWNCPLRSWDARFILQARKVLNNEDPTFSSLSESLFIPHDCRLPQISFRTEANSLMVKKIYCKRESRYYVLPTALTGPKRNFEFCVTEVQDLWIQAHTASDETFKASATERIDMIANERLFYTFSLTPSKHEEAFQAQAELEIGEVAQWTGSSMLGPTGNGVIEAMTKIITALIERMDDVGYNNQGAWTDGF</sequence>
<name>A0A3N4LUA3_9PEZI</name>
<feature type="compositionally biased region" description="Low complexity" evidence="1">
    <location>
        <begin position="439"/>
        <end position="449"/>
    </location>
</feature>
<evidence type="ECO:0000256" key="1">
    <source>
        <dbReference type="SAM" id="MobiDB-lite"/>
    </source>
</evidence>
<gene>
    <name evidence="2" type="ORF">L211DRAFT_837175</name>
</gene>
<dbReference type="STRING" id="1051890.A0A3N4LUA3"/>
<dbReference type="AlphaFoldDB" id="A0A3N4LUA3"/>
<proteinExistence type="predicted"/>
<dbReference type="OrthoDB" id="10265971at2759"/>
<feature type="region of interest" description="Disordered" evidence="1">
    <location>
        <begin position="439"/>
        <end position="462"/>
    </location>
</feature>
<protein>
    <submittedName>
        <fullName evidence="2">Uncharacterized protein</fullName>
    </submittedName>
</protein>
<dbReference type="InParanoid" id="A0A3N4LUA3"/>
<reference evidence="2 3" key="1">
    <citation type="journal article" date="2018" name="Nat. Ecol. Evol.">
        <title>Pezizomycetes genomes reveal the molecular basis of ectomycorrhizal truffle lifestyle.</title>
        <authorList>
            <person name="Murat C."/>
            <person name="Payen T."/>
            <person name="Noel B."/>
            <person name="Kuo A."/>
            <person name="Morin E."/>
            <person name="Chen J."/>
            <person name="Kohler A."/>
            <person name="Krizsan K."/>
            <person name="Balestrini R."/>
            <person name="Da Silva C."/>
            <person name="Montanini B."/>
            <person name="Hainaut M."/>
            <person name="Levati E."/>
            <person name="Barry K.W."/>
            <person name="Belfiori B."/>
            <person name="Cichocki N."/>
            <person name="Clum A."/>
            <person name="Dockter R.B."/>
            <person name="Fauchery L."/>
            <person name="Guy J."/>
            <person name="Iotti M."/>
            <person name="Le Tacon F."/>
            <person name="Lindquist E.A."/>
            <person name="Lipzen A."/>
            <person name="Malagnac F."/>
            <person name="Mello A."/>
            <person name="Molinier V."/>
            <person name="Miyauchi S."/>
            <person name="Poulain J."/>
            <person name="Riccioni C."/>
            <person name="Rubini A."/>
            <person name="Sitrit Y."/>
            <person name="Splivallo R."/>
            <person name="Traeger S."/>
            <person name="Wang M."/>
            <person name="Zifcakova L."/>
            <person name="Wipf D."/>
            <person name="Zambonelli A."/>
            <person name="Paolocci F."/>
            <person name="Nowrousian M."/>
            <person name="Ottonello S."/>
            <person name="Baldrian P."/>
            <person name="Spatafora J.W."/>
            <person name="Henrissat B."/>
            <person name="Nagy L.G."/>
            <person name="Aury J.M."/>
            <person name="Wincker P."/>
            <person name="Grigoriev I.V."/>
            <person name="Bonfante P."/>
            <person name="Martin F.M."/>
        </authorList>
    </citation>
    <scope>NUCLEOTIDE SEQUENCE [LARGE SCALE GENOMIC DNA]</scope>
    <source>
        <strain evidence="2 3">ATCC MYA-4762</strain>
    </source>
</reference>
<keyword evidence="3" id="KW-1185">Reference proteome</keyword>
<dbReference type="Proteomes" id="UP000267821">
    <property type="component" value="Unassembled WGS sequence"/>
</dbReference>
<dbReference type="EMBL" id="ML121540">
    <property type="protein sequence ID" value="RPB24792.1"/>
    <property type="molecule type" value="Genomic_DNA"/>
</dbReference>
<accession>A0A3N4LUA3</accession>
<evidence type="ECO:0000313" key="3">
    <source>
        <dbReference type="Proteomes" id="UP000267821"/>
    </source>
</evidence>
<evidence type="ECO:0000313" key="2">
    <source>
        <dbReference type="EMBL" id="RPB24792.1"/>
    </source>
</evidence>